<dbReference type="AlphaFoldDB" id="A0A6G9Y9F1"/>
<evidence type="ECO:0000313" key="3">
    <source>
        <dbReference type="Proteomes" id="UP000503540"/>
    </source>
</evidence>
<feature type="transmembrane region" description="Helical" evidence="1">
    <location>
        <begin position="36"/>
        <end position="57"/>
    </location>
</feature>
<evidence type="ECO:0000256" key="1">
    <source>
        <dbReference type="SAM" id="Phobius"/>
    </source>
</evidence>
<sequence>MVVETRNRIARRKQPVLARHRALREFVRRTRIAHRWTTPVMGLFLLIQVICGTILLFRPQLDQMLHPELFAKTESAQAITATQAIAAARAVKPDLTGPTATLVDGVFQVRSGKAGEAVYVDPGSGAILGTVDPDGGVLGFVTNLHSCALSCERYPGYQPWLTAKVPVIELKISQLTLGGIGLTLVWWSLSGLLIWWPGIRNIKQRLTIHLRRGKYRRNRDLHAVIGVASCAFLLFWGITGAGFELPAIGKVWYALTGGAPAKSEYNSARATGPDIGGDRAIAAAAAVVPGGRLVYLAEPSPKPADTYRVAFAVNTDMGRYGGTVPLPSVIVAVDRHTGDTHFIKGGTDMSASTTLWQKWSYGLHFGYLAPWPVRLLWLVFGLAPIALAVTGFRTWYQRRRRAAPPT</sequence>
<feature type="transmembrane region" description="Helical" evidence="1">
    <location>
        <begin position="175"/>
        <end position="196"/>
    </location>
</feature>
<evidence type="ECO:0000313" key="2">
    <source>
        <dbReference type="EMBL" id="QIS09774.1"/>
    </source>
</evidence>
<accession>A0A6G9Y9F1</accession>
<protein>
    <recommendedName>
        <fullName evidence="4">PepSY domain-containing protein</fullName>
    </recommendedName>
</protein>
<keyword evidence="1" id="KW-1133">Transmembrane helix</keyword>
<evidence type="ECO:0008006" key="4">
    <source>
        <dbReference type="Google" id="ProtNLM"/>
    </source>
</evidence>
<name>A0A6G9Y9F1_9NOCA</name>
<feature type="transmembrane region" description="Helical" evidence="1">
    <location>
        <begin position="221"/>
        <end position="243"/>
    </location>
</feature>
<dbReference type="PANTHER" id="PTHR34219">
    <property type="entry name" value="IRON-REGULATED INNER MEMBRANE PROTEIN-RELATED"/>
    <property type="match status" value="1"/>
</dbReference>
<dbReference type="RefSeq" id="WP_167472833.1">
    <property type="nucleotide sequence ID" value="NZ_CP046172.1"/>
</dbReference>
<keyword evidence="1" id="KW-0812">Transmembrane</keyword>
<feature type="transmembrane region" description="Helical" evidence="1">
    <location>
        <begin position="375"/>
        <end position="396"/>
    </location>
</feature>
<dbReference type="EMBL" id="CP046172">
    <property type="protein sequence ID" value="QIS09774.1"/>
    <property type="molecule type" value="Genomic_DNA"/>
</dbReference>
<dbReference type="PANTHER" id="PTHR34219:SF3">
    <property type="entry name" value="BLL7967 PROTEIN"/>
    <property type="match status" value="1"/>
</dbReference>
<dbReference type="Proteomes" id="UP000503540">
    <property type="component" value="Chromosome"/>
</dbReference>
<organism evidence="2 3">
    <name type="scientific">Nocardia arthritidis</name>
    <dbReference type="NCBI Taxonomy" id="228602"/>
    <lineage>
        <taxon>Bacteria</taxon>
        <taxon>Bacillati</taxon>
        <taxon>Actinomycetota</taxon>
        <taxon>Actinomycetes</taxon>
        <taxon>Mycobacteriales</taxon>
        <taxon>Nocardiaceae</taxon>
        <taxon>Nocardia</taxon>
    </lineage>
</organism>
<dbReference type="KEGG" id="nah:F5544_09370"/>
<dbReference type="Pfam" id="PF03929">
    <property type="entry name" value="PepSY_TM"/>
    <property type="match status" value="1"/>
</dbReference>
<proteinExistence type="predicted"/>
<reference evidence="2 3" key="1">
    <citation type="journal article" date="2019" name="ACS Chem. Biol.">
        <title>Identification and Mobilization of a Cryptic Antibiotic Biosynthesis Gene Locus from a Human-Pathogenic Nocardia Isolate.</title>
        <authorList>
            <person name="Herisse M."/>
            <person name="Ishida K."/>
            <person name="Porter J.L."/>
            <person name="Howden B."/>
            <person name="Hertweck C."/>
            <person name="Stinear T.P."/>
            <person name="Pidot S.J."/>
        </authorList>
    </citation>
    <scope>NUCLEOTIDE SEQUENCE [LARGE SCALE GENOMIC DNA]</scope>
    <source>
        <strain evidence="2 3">AUSMDU00012717</strain>
    </source>
</reference>
<keyword evidence="1" id="KW-0472">Membrane</keyword>
<gene>
    <name evidence="2" type="ORF">F5544_09370</name>
</gene>
<dbReference type="InterPro" id="IPR005625">
    <property type="entry name" value="PepSY-ass_TM"/>
</dbReference>
<keyword evidence="3" id="KW-1185">Reference proteome</keyword>